<dbReference type="AlphaFoldDB" id="A0A9X0EGX1"/>
<dbReference type="Proteomes" id="UP000029719">
    <property type="component" value="Unassembled WGS sequence"/>
</dbReference>
<dbReference type="EMBL" id="JRMB01000001">
    <property type="protein sequence ID" value="KGF65559.1"/>
    <property type="molecule type" value="Genomic_DNA"/>
</dbReference>
<evidence type="ECO:0000313" key="3">
    <source>
        <dbReference type="Proteomes" id="UP000029719"/>
    </source>
</evidence>
<dbReference type="Gene3D" id="2.40.10.270">
    <property type="entry name" value="Bacteriophage SPP1 head-tail adaptor protein"/>
    <property type="match status" value="1"/>
</dbReference>
<dbReference type="RefSeq" id="WP_037010768.1">
    <property type="nucleotide sequence ID" value="NZ_JRMB01000001.1"/>
</dbReference>
<gene>
    <name evidence="2" type="ORF">LT42_06430</name>
</gene>
<comment type="caution">
    <text evidence="2">The sequence shown here is derived from an EMBL/GenBank/DDBJ whole genome shotgun (WGS) entry which is preliminary data.</text>
</comment>
<organism evidence="2 3">
    <name type="scientific">Pseudomonas lutea</name>
    <dbReference type="NCBI Taxonomy" id="243924"/>
    <lineage>
        <taxon>Bacteria</taxon>
        <taxon>Pseudomonadati</taxon>
        <taxon>Pseudomonadota</taxon>
        <taxon>Gammaproteobacteria</taxon>
        <taxon>Pseudomonadales</taxon>
        <taxon>Pseudomonadaceae</taxon>
        <taxon>Pseudomonas</taxon>
    </lineage>
</organism>
<protein>
    <submittedName>
        <fullName evidence="2">Head-tail adaptor protein</fullName>
    </submittedName>
</protein>
<name>A0A9X0EGX1_9PSED</name>
<sequence>MRAGNLRHECSVQTKQRVPDGMGGGVDGWIESRKIWAEITAPTGRTSPVSQQLTALVTAEIKVRPAPDLVAGVRLVNSGVTYLIEAALPDNDRSMLRLLCSNVPHP</sequence>
<dbReference type="InterPro" id="IPR008767">
    <property type="entry name" value="Phage_SPP1_head-tail_adaptor"/>
</dbReference>
<feature type="compositionally biased region" description="Basic and acidic residues" evidence="1">
    <location>
        <begin position="1"/>
        <end position="10"/>
    </location>
</feature>
<evidence type="ECO:0000256" key="1">
    <source>
        <dbReference type="SAM" id="MobiDB-lite"/>
    </source>
</evidence>
<accession>A0A9X0EGX1</accession>
<dbReference type="OrthoDB" id="8640229at2"/>
<dbReference type="Pfam" id="PF05521">
    <property type="entry name" value="Phage_HCP"/>
    <property type="match status" value="1"/>
</dbReference>
<evidence type="ECO:0000313" key="2">
    <source>
        <dbReference type="EMBL" id="KGF65559.1"/>
    </source>
</evidence>
<feature type="region of interest" description="Disordered" evidence="1">
    <location>
        <begin position="1"/>
        <end position="25"/>
    </location>
</feature>
<reference evidence="2 3" key="1">
    <citation type="submission" date="2014-09" db="EMBL/GenBank/DDBJ databases">
        <title>Genome sequence of Pseudomonas lutea strain DSM 17257T.</title>
        <authorList>
            <person name="Kwak Y."/>
            <person name="Shin J.-H."/>
        </authorList>
    </citation>
    <scope>NUCLEOTIDE SEQUENCE [LARGE SCALE GENOMIC DNA]</scope>
    <source>
        <strain evidence="2 3">DSM 17257</strain>
    </source>
</reference>
<dbReference type="InterPro" id="IPR038666">
    <property type="entry name" value="SSP1_head-tail_sf"/>
</dbReference>
<proteinExistence type="predicted"/>